<evidence type="ECO:0000313" key="2">
    <source>
        <dbReference type="EMBL" id="CDU15992.1"/>
    </source>
</evidence>
<protein>
    <submittedName>
        <fullName evidence="2">YIR protein</fullName>
    </submittedName>
</protein>
<dbReference type="RefSeq" id="XP_022811290.1">
    <property type="nucleotide sequence ID" value="XM_022957876.1"/>
</dbReference>
<reference evidence="4 5" key="1">
    <citation type="journal article" date="2014" name="BMC Biol.">
        <title>A comprehensive evaluation of rodent malaria parasite genomes and gene expression.</title>
        <authorList>
            <person name="Otto T.D."/>
            <person name="Bohme U."/>
            <person name="Jackson A.P."/>
            <person name="Hunt M."/>
            <person name="Franke-Fayard B."/>
            <person name="Hoeijmakers W.A."/>
            <person name="Religa A.A."/>
            <person name="Robertson L."/>
            <person name="Sanders M."/>
            <person name="Ogun S.A."/>
            <person name="Cunningham D."/>
            <person name="Erhart A."/>
            <person name="Billker O."/>
            <person name="Khan S.M."/>
            <person name="Stunnenberg H.G."/>
            <person name="Langhorne J."/>
            <person name="Holder A.A."/>
            <person name="Waters A.P."/>
            <person name="Newbold C.I."/>
            <person name="Pain A."/>
            <person name="Berriman M."/>
            <person name="Janse C.J."/>
        </authorList>
    </citation>
    <scope>NUCLEOTIDE SEQUENCE [LARGE SCALE GENOMIC DNA]</scope>
    <source>
        <strain evidence="3 4">17X</strain>
        <strain evidence="2 5">YM</strain>
    </source>
</reference>
<dbReference type="GeneID" id="34859553"/>
<dbReference type="Pfam" id="PF06022">
    <property type="entry name" value="Cir_Bir_Yir"/>
    <property type="match status" value="1"/>
</dbReference>
<reference evidence="3" key="3">
    <citation type="submission" date="2014-05" db="EMBL/GenBank/DDBJ databases">
        <authorList>
            <person name="Aslett M.A."/>
            <person name="De Silva N."/>
        </authorList>
    </citation>
    <scope>NUCLEOTIDE SEQUENCE</scope>
    <source>
        <strain evidence="3">17X</strain>
    </source>
</reference>
<dbReference type="VEuPathDB" id="PlasmoDB:Py17XNL_000104821"/>
<dbReference type="AlphaFoldDB" id="A0A078K353"/>
<organism evidence="2 5">
    <name type="scientific">Plasmodium yoelii</name>
    <dbReference type="NCBI Taxonomy" id="5861"/>
    <lineage>
        <taxon>Eukaryota</taxon>
        <taxon>Sar</taxon>
        <taxon>Alveolata</taxon>
        <taxon>Apicomplexa</taxon>
        <taxon>Aconoidasida</taxon>
        <taxon>Haemosporida</taxon>
        <taxon>Plasmodiidae</taxon>
        <taxon>Plasmodium</taxon>
        <taxon>Plasmodium (Vinckeia)</taxon>
    </lineage>
</organism>
<dbReference type="NCBIfam" id="TIGR01590">
    <property type="entry name" value="yir-bir-cir_Pla"/>
    <property type="match status" value="1"/>
</dbReference>
<keyword evidence="1" id="KW-0812">Transmembrane</keyword>
<accession>A0A078K353</accession>
<dbReference type="VEuPathDB" id="PlasmoDB:PY06400"/>
<reference evidence="2" key="2">
    <citation type="submission" date="2014-05" db="EMBL/GenBank/DDBJ databases">
        <authorList>
            <person name="Aslett A.Martin."/>
            <person name="De Silva Nishadi"/>
        </authorList>
    </citation>
    <scope>NUCLEOTIDE SEQUENCE</scope>
    <source>
        <strain evidence="2">YM</strain>
    </source>
</reference>
<dbReference type="Proteomes" id="UP000072904">
    <property type="component" value="Chromosome 1"/>
</dbReference>
<keyword evidence="1" id="KW-0472">Membrane</keyword>
<reference evidence="3" key="4">
    <citation type="submission" date="2019-05" db="EMBL/GenBank/DDBJ databases">
        <authorList>
            <consortium name="Pathogen Informatics"/>
        </authorList>
    </citation>
    <scope>NUCLEOTIDE SEQUENCE</scope>
    <source>
        <strain evidence="3">17X</strain>
    </source>
</reference>
<dbReference type="VEuPathDB" id="PlasmoDB:PYYM_0115700"/>
<feature type="transmembrane region" description="Helical" evidence="1">
    <location>
        <begin position="256"/>
        <end position="277"/>
    </location>
</feature>
<dbReference type="VEuPathDB" id="PlasmoDB:PY17X_0116200"/>
<dbReference type="EMBL" id="LK934629">
    <property type="protein sequence ID" value="CDU15992.1"/>
    <property type="molecule type" value="Genomic_DNA"/>
</dbReference>
<evidence type="ECO:0000313" key="4">
    <source>
        <dbReference type="Proteomes" id="UP000072874"/>
    </source>
</evidence>
<keyword evidence="1" id="KW-1133">Transmembrane helix</keyword>
<evidence type="ECO:0000256" key="1">
    <source>
        <dbReference type="SAM" id="Phobius"/>
    </source>
</evidence>
<proteinExistence type="predicted"/>
<sequence>MNGQLCEILLSVRNWFPDEFENNGDYQIQDAHFFSEYCDNEKCETDIDKINAGCLRLFDEFFVNYHSFPNNNINIVEYITIWLSYMLTLHPHEEINNLSEFYTKFIENGDDYKKAITGVTDYKSYKDLIDKKNMMNMDIKDISKFYDALILLCKMYTEFDTDSSNCKNCSEKGDKFVKKYNELNENPSNAGSNSYNQLLCTLSTDYDNFKKYYDEKKVEYNDFPSLPAIDKTKIPANCSEQSSKVTSSSSSIANKLIPVLSILVAIAIFLGISYKYSLFDFRKRLQRLNLRIKQIKRKINH</sequence>
<dbReference type="KEGG" id="pyo:PY17X_0116200"/>
<dbReference type="EMBL" id="LM993655">
    <property type="protein sequence ID" value="VTZ71587.1"/>
    <property type="molecule type" value="Genomic_DNA"/>
</dbReference>
<dbReference type="Proteomes" id="UP000072874">
    <property type="component" value="Chromosome 1"/>
</dbReference>
<dbReference type="InterPro" id="IPR006477">
    <property type="entry name" value="Yir_bir_cir"/>
</dbReference>
<evidence type="ECO:0000313" key="3">
    <source>
        <dbReference type="EMBL" id="VTZ71587.1"/>
    </source>
</evidence>
<evidence type="ECO:0000313" key="5">
    <source>
        <dbReference type="Proteomes" id="UP000072904"/>
    </source>
</evidence>
<gene>
    <name evidence="3" type="ORF">PY17X_0116200</name>
    <name evidence="2" type="ORF">PYYM_0115700</name>
</gene>
<name>A0A078K353_PLAYE</name>